<reference evidence="1 2" key="1">
    <citation type="journal article" date="2011" name="Genome Biol.">
        <title>Comparative genome sequence analysis underscores mycoparasitism as the ancestral life style of Trichoderma.</title>
        <authorList>
            <person name="Kubicek C.P."/>
            <person name="Herrera-Estrella A."/>
            <person name="Seidl-Seiboth V."/>
            <person name="Martinez D.A."/>
            <person name="Druzhinina I.S."/>
            <person name="Thon M."/>
            <person name="Zeilinger S."/>
            <person name="Casas-Flores S."/>
            <person name="Horwitz B.A."/>
            <person name="Mukherjee P.K."/>
            <person name="Mukherjee M."/>
            <person name="Kredics L."/>
            <person name="Alcaraz L.D."/>
            <person name="Aerts A."/>
            <person name="Antal Z."/>
            <person name="Atanasova L."/>
            <person name="Cervantes-Badillo M.G."/>
            <person name="Challacombe J."/>
            <person name="Chertkov O."/>
            <person name="McCluskey K."/>
            <person name="Coulpier F."/>
            <person name="Deshpande N."/>
            <person name="von Doehren H."/>
            <person name="Ebbole D.J."/>
            <person name="Esquivel-Naranjo E.U."/>
            <person name="Fekete E."/>
            <person name="Flipphi M."/>
            <person name="Glaser F."/>
            <person name="Gomez-Rodriguez E.Y."/>
            <person name="Gruber S."/>
            <person name="Han C."/>
            <person name="Henrissat B."/>
            <person name="Hermosa R."/>
            <person name="Hernandez-Onate M."/>
            <person name="Karaffa L."/>
            <person name="Kosti I."/>
            <person name="Le Crom S."/>
            <person name="Lindquist E."/>
            <person name="Lucas S."/>
            <person name="Luebeck M."/>
            <person name="Luebeck P.S."/>
            <person name="Margeot A."/>
            <person name="Metz B."/>
            <person name="Misra M."/>
            <person name="Nevalainen H."/>
            <person name="Omann M."/>
            <person name="Packer N."/>
            <person name="Perrone G."/>
            <person name="Uresti-Rivera E.E."/>
            <person name="Salamov A."/>
            <person name="Schmoll M."/>
            <person name="Seiboth B."/>
            <person name="Shapiro H."/>
            <person name="Sukno S."/>
            <person name="Tamayo-Ramos J.A."/>
            <person name="Tisch D."/>
            <person name="Wiest A."/>
            <person name="Wilkinson H.H."/>
            <person name="Zhang M."/>
            <person name="Coutinho P.M."/>
            <person name="Kenerley C.M."/>
            <person name="Monte E."/>
            <person name="Baker S.E."/>
            <person name="Grigoriev I.V."/>
        </authorList>
    </citation>
    <scope>NUCLEOTIDE SEQUENCE [LARGE SCALE GENOMIC DNA]</scope>
    <source>
        <strain evidence="2">ATCC 20476 / IMI 206040</strain>
    </source>
</reference>
<name>G9NY25_HYPAI</name>
<evidence type="ECO:0000313" key="1">
    <source>
        <dbReference type="EMBL" id="EHK44353.1"/>
    </source>
</evidence>
<gene>
    <name evidence="1" type="ORF">TRIATDRAFT_87403</name>
</gene>
<evidence type="ECO:0000313" key="2">
    <source>
        <dbReference type="Proteomes" id="UP000005426"/>
    </source>
</evidence>
<accession>G9NY25</accession>
<protein>
    <submittedName>
        <fullName evidence="1">Uncharacterized protein</fullName>
    </submittedName>
</protein>
<dbReference type="HOGENOM" id="CLU_1875712_0_0_1"/>
<organism evidence="1 2">
    <name type="scientific">Hypocrea atroviridis (strain ATCC 20476 / IMI 206040)</name>
    <name type="common">Trichoderma atroviride</name>
    <dbReference type="NCBI Taxonomy" id="452589"/>
    <lineage>
        <taxon>Eukaryota</taxon>
        <taxon>Fungi</taxon>
        <taxon>Dikarya</taxon>
        <taxon>Ascomycota</taxon>
        <taxon>Pezizomycotina</taxon>
        <taxon>Sordariomycetes</taxon>
        <taxon>Hypocreomycetidae</taxon>
        <taxon>Hypocreales</taxon>
        <taxon>Hypocreaceae</taxon>
        <taxon>Trichoderma</taxon>
    </lineage>
</organism>
<keyword evidence="2" id="KW-1185">Reference proteome</keyword>
<dbReference type="Proteomes" id="UP000005426">
    <property type="component" value="Unassembled WGS sequence"/>
</dbReference>
<sequence>MDSVMYIACISKTLARGHLIQKFMLAYMRQVVLMQTWDKLRDIAITHHRYDYLILPDVKLRPKLFCKGSGVMSTDTSKKKSTELVWKWPRHSRKGGPFSHQTPDYGQKRTAGYLVLNRSLLAKYKNYGLRRGKEIV</sequence>
<comment type="caution">
    <text evidence="1">The sequence shown here is derived from an EMBL/GenBank/DDBJ whole genome shotgun (WGS) entry which is preliminary data.</text>
</comment>
<dbReference type="AlphaFoldDB" id="G9NY25"/>
<dbReference type="EMBL" id="ABDG02000025">
    <property type="protein sequence ID" value="EHK44353.1"/>
    <property type="molecule type" value="Genomic_DNA"/>
</dbReference>
<proteinExistence type="predicted"/>